<keyword evidence="4" id="KW-1185">Reference proteome</keyword>
<dbReference type="Gene3D" id="2.160.20.10">
    <property type="entry name" value="Single-stranded right-handed beta-helix, Pectin lyase-like"/>
    <property type="match status" value="1"/>
</dbReference>
<dbReference type="OrthoDB" id="2664633at2"/>
<dbReference type="KEGG" id="bapi:BBC0122_018670"/>
<proteinExistence type="predicted"/>
<dbReference type="EMBL" id="CP015625">
    <property type="protein sequence ID" value="AQT47962.1"/>
    <property type="molecule type" value="Genomic_DNA"/>
</dbReference>
<protein>
    <submittedName>
        <fullName evidence="3">Filamentous hemagglutinin</fullName>
    </submittedName>
</protein>
<dbReference type="Proteomes" id="UP000189632">
    <property type="component" value="Chromosome"/>
</dbReference>
<dbReference type="InterPro" id="IPR012334">
    <property type="entry name" value="Pectin_lyas_fold"/>
</dbReference>
<dbReference type="SUPFAM" id="SSF51126">
    <property type="entry name" value="Pectin lyase-like"/>
    <property type="match status" value="1"/>
</dbReference>
<evidence type="ECO:0000259" key="2">
    <source>
        <dbReference type="SMART" id="SM00912"/>
    </source>
</evidence>
<gene>
    <name evidence="3" type="ORF">BBC0122_018670</name>
</gene>
<evidence type="ECO:0000313" key="4">
    <source>
        <dbReference type="Proteomes" id="UP000189632"/>
    </source>
</evidence>
<dbReference type="SMART" id="SM00912">
    <property type="entry name" value="Haemagg_act"/>
    <property type="match status" value="1"/>
</dbReference>
<feature type="region of interest" description="Disordered" evidence="1">
    <location>
        <begin position="446"/>
        <end position="492"/>
    </location>
</feature>
<name>A0A1U9MJV3_9HYPH</name>
<dbReference type="AlphaFoldDB" id="A0A1U9MJV3"/>
<dbReference type="NCBIfam" id="TIGR01901">
    <property type="entry name" value="adhes_NPXG"/>
    <property type="match status" value="1"/>
</dbReference>
<dbReference type="Pfam" id="PF05860">
    <property type="entry name" value="TPS"/>
    <property type="match status" value="1"/>
</dbReference>
<sequence length="566" mass="58322">MSSSNNLNCLTSVLSNRVTRSVLYASVMSISLLMQPILVQAQGVTADPNAGANNTPTIGAAPNGVPLVDIATPNGAGLSHNKYHDFNVANPGLILNNHNGEVGTSQLGGVVPGNPNLRQSGSASVILNEVTSGNRTALEGPTEVFGRKADVIIANPNGITCNGCGFINTPRATLTTGIPQIGLDGSLAGFDVRGGDVTIGERGANLASGKGSVDIFDIVSRTLHLDGAVAGHDIGITAGAGKFDYASREMKELYDIAGKPEYAIDGSALGALQGDRIKLIATEKGVGVRMRNDMAANAGQLTLSADGKISINNASGRDGVKVASRSKTVTAKKITSKKNVDIKANEGITIETIGADGDLMVDSGADNVGLAAADIKTNSKIGIGSDVNLKAGNNISLKSGFMATKPSTGSVASESSTIKAGTGGFDITVKGNTDLKGGIINSDQLSTSSYKTSNADKEPNQKQADNISTGATPWSETESAKKDDTGNVSSSISAGDDIKIKATGDVNLKGATIDSQKQTAPSTYWYGLKQADVNVQIPKDVHQLDDAQPDENKLTFEMDRHVSLTP</sequence>
<dbReference type="InterPro" id="IPR008638">
    <property type="entry name" value="FhaB/CdiA-like_TPS"/>
</dbReference>
<accession>A0A1U9MJV3</accession>
<evidence type="ECO:0000256" key="1">
    <source>
        <dbReference type="SAM" id="MobiDB-lite"/>
    </source>
</evidence>
<dbReference type="InterPro" id="IPR011050">
    <property type="entry name" value="Pectin_lyase_fold/virulence"/>
</dbReference>
<evidence type="ECO:0000313" key="3">
    <source>
        <dbReference type="EMBL" id="AQT47962.1"/>
    </source>
</evidence>
<organism evidence="3 4">
    <name type="scientific">Bartonella choladocola</name>
    <dbReference type="NCBI Taxonomy" id="2750995"/>
    <lineage>
        <taxon>Bacteria</taxon>
        <taxon>Pseudomonadati</taxon>
        <taxon>Pseudomonadota</taxon>
        <taxon>Alphaproteobacteria</taxon>
        <taxon>Hyphomicrobiales</taxon>
        <taxon>Bartonellaceae</taxon>
        <taxon>Bartonella</taxon>
    </lineage>
</organism>
<feature type="compositionally biased region" description="Polar residues" evidence="1">
    <location>
        <begin position="461"/>
        <end position="477"/>
    </location>
</feature>
<feature type="domain" description="Filamentous haemagglutinin FhaB/tRNA nuclease CdiA-like TPS" evidence="2">
    <location>
        <begin position="62"/>
        <end position="184"/>
    </location>
</feature>
<reference evidence="3 4" key="1">
    <citation type="submission" date="2016-11" db="EMBL/GenBank/DDBJ databases">
        <title>Comparative genomics of Bartonella apis.</title>
        <authorList>
            <person name="Engel P."/>
        </authorList>
    </citation>
    <scope>NUCLEOTIDE SEQUENCE [LARGE SCALE GENOMIC DNA]</scope>
    <source>
        <strain evidence="3 4">BBC0122</strain>
    </source>
</reference>